<feature type="region of interest" description="Disordered" evidence="1">
    <location>
        <begin position="211"/>
        <end position="233"/>
    </location>
</feature>
<sequence>MTLLPVGCRQHGRRKTCRTRRLTAGLVRRPTDLPCGIAAPPTAWATRGLLPIWDIRKGQSTPRAPVGRRRPLSVCCGSHHPPALSCLLHSRTGPAVTVPPHCCLPESWPCCTRHPIPILLTRSACPFSPTFCCTSDRTSRFCGTWARLPSPSERDPPSGDRPLLAVSLMCLKGLKQPLARGRCSTKRRTNIQTHAWGRGLSLKGVLGLTGERGRHVPVPSSLGRCRNSTDGDRRVTTRTIPRYLEGFSAFTKETVWPEGRKEEPGGPHPGLPGSEPCGRAGARGGAPRALRHKGLLKGIH</sequence>
<evidence type="ECO:0000256" key="1">
    <source>
        <dbReference type="SAM" id="MobiDB-lite"/>
    </source>
</evidence>
<dbReference type="GeneID" id="123393751"/>
<protein>
    <submittedName>
        <fullName evidence="3">Uncharacterized protein LOC123393751</fullName>
    </submittedName>
</protein>
<dbReference type="AlphaFoldDB" id="A0A8U0SK02"/>
<feature type="region of interest" description="Disordered" evidence="1">
    <location>
        <begin position="254"/>
        <end position="300"/>
    </location>
</feature>
<evidence type="ECO:0000313" key="2">
    <source>
        <dbReference type="Proteomes" id="UP000000715"/>
    </source>
</evidence>
<dbReference type="Proteomes" id="UP000000715">
    <property type="component" value="Unplaced"/>
</dbReference>
<accession>A0A8U0SK02</accession>
<organism evidence="2 3">
    <name type="scientific">Mustela putorius furo</name>
    <name type="common">European domestic ferret</name>
    <name type="synonym">Mustela furo</name>
    <dbReference type="NCBI Taxonomy" id="9669"/>
    <lineage>
        <taxon>Eukaryota</taxon>
        <taxon>Metazoa</taxon>
        <taxon>Chordata</taxon>
        <taxon>Craniata</taxon>
        <taxon>Vertebrata</taxon>
        <taxon>Euteleostomi</taxon>
        <taxon>Mammalia</taxon>
        <taxon>Eutheria</taxon>
        <taxon>Laurasiatheria</taxon>
        <taxon>Carnivora</taxon>
        <taxon>Caniformia</taxon>
        <taxon>Musteloidea</taxon>
        <taxon>Mustelidae</taxon>
        <taxon>Mustelinae</taxon>
        <taxon>Mustela</taxon>
    </lineage>
</organism>
<reference evidence="3" key="1">
    <citation type="submission" date="2025-08" db="UniProtKB">
        <authorList>
            <consortium name="RefSeq"/>
        </authorList>
    </citation>
    <scope>IDENTIFICATION</scope>
    <source>
        <tissue evidence="3">Brain</tissue>
    </source>
</reference>
<name>A0A8U0SK02_MUSPF</name>
<feature type="compositionally biased region" description="Basic residues" evidence="1">
    <location>
        <begin position="289"/>
        <end position="300"/>
    </location>
</feature>
<feature type="compositionally biased region" description="Low complexity" evidence="1">
    <location>
        <begin position="271"/>
        <end position="288"/>
    </location>
</feature>
<dbReference type="RefSeq" id="XP_044942779.1">
    <property type="nucleotide sequence ID" value="XM_045086844.1"/>
</dbReference>
<gene>
    <name evidence="3" type="primary">LOC123393751</name>
</gene>
<keyword evidence="2" id="KW-1185">Reference proteome</keyword>
<evidence type="ECO:0000313" key="3">
    <source>
        <dbReference type="RefSeq" id="XP_044942779.1"/>
    </source>
</evidence>
<proteinExistence type="predicted"/>